<keyword evidence="4" id="KW-1185">Reference proteome</keyword>
<reference evidence="3 4" key="2">
    <citation type="journal article" date="2010" name="Nucleic Acids Res.">
        <title>BeetleBase in 2010: revisions to provide comprehensive genomic information for Tribolium castaneum.</title>
        <authorList>
            <person name="Kim H.S."/>
            <person name="Murphy T."/>
            <person name="Xia J."/>
            <person name="Caragea D."/>
            <person name="Park Y."/>
            <person name="Beeman R.W."/>
            <person name="Lorenzen M.D."/>
            <person name="Butcher S."/>
            <person name="Manak J.R."/>
            <person name="Brown S.J."/>
        </authorList>
    </citation>
    <scope>GENOME REANNOTATION</scope>
    <source>
        <strain evidence="3 4">Georgia GA2</strain>
    </source>
</reference>
<gene>
    <name evidence="3" type="primary">AUGUSTUS-3.0.2_03243</name>
    <name evidence="3" type="ORF">TcasGA2_TC003243</name>
</gene>
<dbReference type="eggNOG" id="ENOG502S1U6">
    <property type="taxonomic scope" value="Eukaryota"/>
</dbReference>
<organism evidence="3 4">
    <name type="scientific">Tribolium castaneum</name>
    <name type="common">Red flour beetle</name>
    <dbReference type="NCBI Taxonomy" id="7070"/>
    <lineage>
        <taxon>Eukaryota</taxon>
        <taxon>Metazoa</taxon>
        <taxon>Ecdysozoa</taxon>
        <taxon>Arthropoda</taxon>
        <taxon>Hexapoda</taxon>
        <taxon>Insecta</taxon>
        <taxon>Pterygota</taxon>
        <taxon>Neoptera</taxon>
        <taxon>Endopterygota</taxon>
        <taxon>Coleoptera</taxon>
        <taxon>Polyphaga</taxon>
        <taxon>Cucujiformia</taxon>
        <taxon>Tenebrionidae</taxon>
        <taxon>Tenebrionidae incertae sedis</taxon>
        <taxon>Tribolium</taxon>
    </lineage>
</organism>
<evidence type="ECO:0000256" key="1">
    <source>
        <dbReference type="SAM" id="Phobius"/>
    </source>
</evidence>
<dbReference type="InParanoid" id="D6WED6"/>
<dbReference type="STRING" id="7070.D6WED6"/>
<dbReference type="OMA" id="TIANCQF"/>
<dbReference type="HOGENOM" id="CLU_524996_0_0_1"/>
<sequence>MKTSETGAVVSLIFTLCSAILTGNYEHITDNPVFGCRWIGGISPGVVCLCRDDAEEMYITKKSISSYDTSSIEIHCKSVRFGPESITEMRNLRNIKLKSIQSLNFDEHSLKWYGYRDIDHHDEPYDISTPSLQIEIENSTIGTISSYTFEGRINKIRFDGVTVQNLSPFAFNSLRQTQEIVLRNVELLNAREQAFKKFSTDNFELNGVKSTIITSRFVFNVTVYNSFKVTNCVFDTVRPGGFIVFNPRNFQVSDTTINHLDAEAFKVTTRGDVLFRSNKFNVINDGAFLGIDLNPDETAIEATMSFDSNVFTKLTRDSLTVNENFRPKFANLFINETCDCTSIDHNIKDTEFYSEIKCWHEREFVTVKEFKTNKCSIIQSYSTVIVIVVVVFTLCVIIGTVLVVYYRRVYLSKKYGSEKGTKNGNLSMIVPDGRTYRETELHVIVERADLLTTDL</sequence>
<keyword evidence="1" id="KW-0812">Transmembrane</keyword>
<reference evidence="3 4" key="1">
    <citation type="journal article" date="2008" name="Nature">
        <title>The genome of the model beetle and pest Tribolium castaneum.</title>
        <authorList>
            <consortium name="Tribolium Genome Sequencing Consortium"/>
            <person name="Richards S."/>
            <person name="Gibbs R.A."/>
            <person name="Weinstock G.M."/>
            <person name="Brown S.J."/>
            <person name="Denell R."/>
            <person name="Beeman R.W."/>
            <person name="Gibbs R."/>
            <person name="Beeman R.W."/>
            <person name="Brown S.J."/>
            <person name="Bucher G."/>
            <person name="Friedrich M."/>
            <person name="Grimmelikhuijzen C.J."/>
            <person name="Klingler M."/>
            <person name="Lorenzen M."/>
            <person name="Richards S."/>
            <person name="Roth S."/>
            <person name="Schroder R."/>
            <person name="Tautz D."/>
            <person name="Zdobnov E.M."/>
            <person name="Muzny D."/>
            <person name="Gibbs R.A."/>
            <person name="Weinstock G.M."/>
            <person name="Attaway T."/>
            <person name="Bell S."/>
            <person name="Buhay C.J."/>
            <person name="Chandrabose M.N."/>
            <person name="Chavez D."/>
            <person name="Clerk-Blankenburg K.P."/>
            <person name="Cree A."/>
            <person name="Dao M."/>
            <person name="Davis C."/>
            <person name="Chacko J."/>
            <person name="Dinh H."/>
            <person name="Dugan-Rocha S."/>
            <person name="Fowler G."/>
            <person name="Garner T.T."/>
            <person name="Garnes J."/>
            <person name="Gnirke A."/>
            <person name="Hawes A."/>
            <person name="Hernandez J."/>
            <person name="Hines S."/>
            <person name="Holder M."/>
            <person name="Hume J."/>
            <person name="Jhangiani S.N."/>
            <person name="Joshi V."/>
            <person name="Khan Z.M."/>
            <person name="Jackson L."/>
            <person name="Kovar C."/>
            <person name="Kowis A."/>
            <person name="Lee S."/>
            <person name="Lewis L.R."/>
            <person name="Margolis J."/>
            <person name="Morgan M."/>
            <person name="Nazareth L.V."/>
            <person name="Nguyen N."/>
            <person name="Okwuonu G."/>
            <person name="Parker D."/>
            <person name="Richards S."/>
            <person name="Ruiz S.J."/>
            <person name="Santibanez J."/>
            <person name="Savard J."/>
            <person name="Scherer S.E."/>
            <person name="Schneider B."/>
            <person name="Sodergren E."/>
            <person name="Tautz D."/>
            <person name="Vattahil S."/>
            <person name="Villasana D."/>
            <person name="White C.S."/>
            <person name="Wright R."/>
            <person name="Park Y."/>
            <person name="Beeman R.W."/>
            <person name="Lord J."/>
            <person name="Oppert B."/>
            <person name="Lorenzen M."/>
            <person name="Brown S."/>
            <person name="Wang L."/>
            <person name="Savard J."/>
            <person name="Tautz D."/>
            <person name="Richards S."/>
            <person name="Weinstock G."/>
            <person name="Gibbs R.A."/>
            <person name="Liu Y."/>
            <person name="Worley K."/>
            <person name="Weinstock G."/>
            <person name="Elsik C.G."/>
            <person name="Reese J.T."/>
            <person name="Elhaik E."/>
            <person name="Landan G."/>
            <person name="Graur D."/>
            <person name="Arensburger P."/>
            <person name="Atkinson P."/>
            <person name="Beeman R.W."/>
            <person name="Beidler J."/>
            <person name="Brown S.J."/>
            <person name="Demuth J.P."/>
            <person name="Drury D.W."/>
            <person name="Du Y.Z."/>
            <person name="Fujiwara H."/>
            <person name="Lorenzen M."/>
            <person name="Maselli V."/>
            <person name="Osanai M."/>
            <person name="Park Y."/>
            <person name="Robertson H.M."/>
            <person name="Tu Z."/>
            <person name="Wang J.J."/>
            <person name="Wang S."/>
            <person name="Richards S."/>
            <person name="Song H."/>
            <person name="Zhang L."/>
            <person name="Sodergren E."/>
            <person name="Werner D."/>
            <person name="Stanke M."/>
            <person name="Morgenstern B."/>
            <person name="Solovyev V."/>
            <person name="Kosarev P."/>
            <person name="Brown G."/>
            <person name="Chen H.C."/>
            <person name="Ermolaeva O."/>
            <person name="Hlavina W."/>
            <person name="Kapustin Y."/>
            <person name="Kiryutin B."/>
            <person name="Kitts P."/>
            <person name="Maglott D."/>
            <person name="Pruitt K."/>
            <person name="Sapojnikov V."/>
            <person name="Souvorov A."/>
            <person name="Mackey A.J."/>
            <person name="Waterhouse R.M."/>
            <person name="Wyder S."/>
            <person name="Zdobnov E.M."/>
            <person name="Zdobnov E.M."/>
            <person name="Wyder S."/>
            <person name="Kriventseva E.V."/>
            <person name="Kadowaki T."/>
            <person name="Bork P."/>
            <person name="Aranda M."/>
            <person name="Bao R."/>
            <person name="Beermann A."/>
            <person name="Berns N."/>
            <person name="Bolognesi R."/>
            <person name="Bonneton F."/>
            <person name="Bopp D."/>
            <person name="Brown S.J."/>
            <person name="Bucher G."/>
            <person name="Butts T."/>
            <person name="Chaumot A."/>
            <person name="Denell R.E."/>
            <person name="Ferrier D.E."/>
            <person name="Friedrich M."/>
            <person name="Gordon C.M."/>
            <person name="Jindra M."/>
            <person name="Klingler M."/>
            <person name="Lan Q."/>
            <person name="Lattorff H.M."/>
            <person name="Laudet V."/>
            <person name="von Levetsow C."/>
            <person name="Liu Z."/>
            <person name="Lutz R."/>
            <person name="Lynch J.A."/>
            <person name="da Fonseca R.N."/>
            <person name="Posnien N."/>
            <person name="Reuter R."/>
            <person name="Roth S."/>
            <person name="Savard J."/>
            <person name="Schinko J.B."/>
            <person name="Schmitt C."/>
            <person name="Schoppmeier M."/>
            <person name="Schroder R."/>
            <person name="Shippy T.D."/>
            <person name="Simonnet F."/>
            <person name="Marques-Souza H."/>
            <person name="Tautz D."/>
            <person name="Tomoyasu Y."/>
            <person name="Trauner J."/>
            <person name="Van der Zee M."/>
            <person name="Vervoort M."/>
            <person name="Wittkopp N."/>
            <person name="Wimmer E.A."/>
            <person name="Yang X."/>
            <person name="Jones A.K."/>
            <person name="Sattelle D.B."/>
            <person name="Ebert P.R."/>
            <person name="Nelson D."/>
            <person name="Scott J.G."/>
            <person name="Beeman R.W."/>
            <person name="Muthukrishnan S."/>
            <person name="Kramer K.J."/>
            <person name="Arakane Y."/>
            <person name="Beeman R.W."/>
            <person name="Zhu Q."/>
            <person name="Hogenkamp D."/>
            <person name="Dixit R."/>
            <person name="Oppert B."/>
            <person name="Jiang H."/>
            <person name="Zou Z."/>
            <person name="Marshall J."/>
            <person name="Elpidina E."/>
            <person name="Vinokurov K."/>
            <person name="Oppert C."/>
            <person name="Zou Z."/>
            <person name="Evans J."/>
            <person name="Lu Z."/>
            <person name="Zhao P."/>
            <person name="Sumathipala N."/>
            <person name="Altincicek B."/>
            <person name="Vilcinskas A."/>
            <person name="Williams M."/>
            <person name="Hultmark D."/>
            <person name="Hetru C."/>
            <person name="Jiang H."/>
            <person name="Grimmelikhuijzen C.J."/>
            <person name="Hauser F."/>
            <person name="Cazzamali G."/>
            <person name="Williamson M."/>
            <person name="Park Y."/>
            <person name="Li B."/>
            <person name="Tanaka Y."/>
            <person name="Predel R."/>
            <person name="Neupert S."/>
            <person name="Schachtner J."/>
            <person name="Verleyen P."/>
            <person name="Raible F."/>
            <person name="Bork P."/>
            <person name="Friedrich M."/>
            <person name="Walden K.K."/>
            <person name="Robertson H.M."/>
            <person name="Angeli S."/>
            <person name="Foret S."/>
            <person name="Bucher G."/>
            <person name="Schuetz S."/>
            <person name="Maleszka R."/>
            <person name="Wimmer E.A."/>
            <person name="Beeman R.W."/>
            <person name="Lorenzen M."/>
            <person name="Tomoyasu Y."/>
            <person name="Miller S.C."/>
            <person name="Grossmann D."/>
            <person name="Bucher G."/>
        </authorList>
    </citation>
    <scope>NUCLEOTIDE SEQUENCE [LARGE SCALE GENOMIC DNA]</scope>
    <source>
        <strain evidence="3 4">Georgia GA2</strain>
    </source>
</reference>
<evidence type="ECO:0000256" key="2">
    <source>
        <dbReference type="SAM" id="SignalP"/>
    </source>
</evidence>
<keyword evidence="2" id="KW-0732">Signal</keyword>
<keyword evidence="1" id="KW-0472">Membrane</keyword>
<dbReference type="AlphaFoldDB" id="D6WED6"/>
<dbReference type="EMBL" id="KQ971318">
    <property type="protein sequence ID" value="EFA00395.1"/>
    <property type="molecule type" value="Genomic_DNA"/>
</dbReference>
<name>D6WED6_TRICA</name>
<proteinExistence type="predicted"/>
<dbReference type="Proteomes" id="UP000007266">
    <property type="component" value="Linkage group 3"/>
</dbReference>
<accession>D6WED6</accession>
<dbReference type="KEGG" id="tca:103312213"/>
<dbReference type="PhylomeDB" id="D6WED6"/>
<evidence type="ECO:0000313" key="3">
    <source>
        <dbReference type="EMBL" id="EFA00395.1"/>
    </source>
</evidence>
<feature type="signal peptide" evidence="2">
    <location>
        <begin position="1"/>
        <end position="19"/>
    </location>
</feature>
<protein>
    <submittedName>
        <fullName evidence="3">Uncharacterized protein</fullName>
    </submittedName>
</protein>
<feature type="transmembrane region" description="Helical" evidence="1">
    <location>
        <begin position="381"/>
        <end position="406"/>
    </location>
</feature>
<dbReference type="OrthoDB" id="6360013at2759"/>
<evidence type="ECO:0000313" key="4">
    <source>
        <dbReference type="Proteomes" id="UP000007266"/>
    </source>
</evidence>
<feature type="chain" id="PRO_5003089216" evidence="2">
    <location>
        <begin position="20"/>
        <end position="455"/>
    </location>
</feature>
<keyword evidence="1" id="KW-1133">Transmembrane helix</keyword>